<name>A0A564G5K0_9HYPH</name>
<dbReference type="AlphaFoldDB" id="A0A564G5K0"/>
<protein>
    <submittedName>
        <fullName evidence="3">Uncharacterized protein</fullName>
    </submittedName>
</protein>
<reference evidence="2" key="3">
    <citation type="submission" date="2021-08" db="EMBL/GenBank/DDBJ databases">
        <authorList>
            <person name="Tani A."/>
            <person name="Ola A."/>
            <person name="Ogura Y."/>
            <person name="Katsura K."/>
            <person name="Hayashi T."/>
        </authorList>
    </citation>
    <scope>NUCLEOTIDE SEQUENCE</scope>
    <source>
        <strain evidence="2">DSM 22415</strain>
    </source>
</reference>
<dbReference type="EMBL" id="BPQI01000261">
    <property type="protein sequence ID" value="GJD59819.1"/>
    <property type="molecule type" value="Genomic_DNA"/>
</dbReference>
<feature type="compositionally biased region" description="Basic residues" evidence="1">
    <location>
        <begin position="1"/>
        <end position="10"/>
    </location>
</feature>
<feature type="region of interest" description="Disordered" evidence="1">
    <location>
        <begin position="1"/>
        <end position="35"/>
    </location>
</feature>
<sequence length="233" mass="25844">MRRRPRRLHRAASVPKRPASPGVLDPGGLRRALHPHRGRLRPARRTGWRWPENGRRRCDSPLFRACASAATRYRERRPSRQGLDRSPAVGCELAYSRPDRLRSFAGAGLVRLRTTAATTRSGGSTDNVEGMDKLLHLSTRHPLTRLKLRGICSNCALLGAGRRLGEYVTPRRPALAPFRRHPEHRAPPLDPEGAPHGRRPSPGPGVARSPQCRASRAAGHSRRGRGPAHAPRR</sequence>
<feature type="compositionally biased region" description="Basic residues" evidence="1">
    <location>
        <begin position="219"/>
        <end position="233"/>
    </location>
</feature>
<evidence type="ECO:0000256" key="1">
    <source>
        <dbReference type="SAM" id="MobiDB-lite"/>
    </source>
</evidence>
<evidence type="ECO:0000313" key="3">
    <source>
        <dbReference type="EMBL" id="VUF15587.1"/>
    </source>
</evidence>
<reference evidence="2" key="2">
    <citation type="journal article" date="2021" name="Front. Microbiol.">
        <title>Comprehensive Comparative Genomics and Phenotyping of Methylobacterium Species.</title>
        <authorList>
            <person name="Alessa O."/>
            <person name="Ogura Y."/>
            <person name="Fujitani Y."/>
            <person name="Takami H."/>
            <person name="Hayashi T."/>
            <person name="Sahin N."/>
            <person name="Tani A."/>
        </authorList>
    </citation>
    <scope>NUCLEOTIDE SEQUENCE</scope>
    <source>
        <strain evidence="2">DSM 22415</strain>
    </source>
</reference>
<feature type="region of interest" description="Disordered" evidence="1">
    <location>
        <begin position="176"/>
        <end position="233"/>
    </location>
</feature>
<organism evidence="3 4">
    <name type="scientific">Methylobacterium dankookense</name>
    <dbReference type="NCBI Taxonomy" id="560405"/>
    <lineage>
        <taxon>Bacteria</taxon>
        <taxon>Pseudomonadati</taxon>
        <taxon>Pseudomonadota</taxon>
        <taxon>Alphaproteobacteria</taxon>
        <taxon>Hyphomicrobiales</taxon>
        <taxon>Methylobacteriaceae</taxon>
        <taxon>Methylobacterium</taxon>
    </lineage>
</organism>
<dbReference type="Proteomes" id="UP000401717">
    <property type="component" value="Unassembled WGS sequence"/>
</dbReference>
<evidence type="ECO:0000313" key="5">
    <source>
        <dbReference type="Proteomes" id="UP001055303"/>
    </source>
</evidence>
<evidence type="ECO:0000313" key="2">
    <source>
        <dbReference type="EMBL" id="GJD59819.1"/>
    </source>
</evidence>
<reference evidence="3 4" key="1">
    <citation type="submission" date="2019-06" db="EMBL/GenBank/DDBJ databases">
        <authorList>
            <person name="Rodrigo-Torres L."/>
            <person name="Arahal R. D."/>
            <person name="Lucena T."/>
        </authorList>
    </citation>
    <scope>NUCLEOTIDE SEQUENCE [LARGE SCALE GENOMIC DNA]</scope>
    <source>
        <strain evidence="3 4">SW08-7</strain>
    </source>
</reference>
<gene>
    <name evidence="2" type="ORF">IFDJLNFL_5750</name>
    <name evidence="3" type="ORF">MTDSW087_05330</name>
</gene>
<proteinExistence type="predicted"/>
<keyword evidence="5" id="KW-1185">Reference proteome</keyword>
<dbReference type="EMBL" id="CABFVH010000060">
    <property type="protein sequence ID" value="VUF15587.1"/>
    <property type="molecule type" value="Genomic_DNA"/>
</dbReference>
<evidence type="ECO:0000313" key="4">
    <source>
        <dbReference type="Proteomes" id="UP000401717"/>
    </source>
</evidence>
<dbReference type="Proteomes" id="UP001055303">
    <property type="component" value="Unassembled WGS sequence"/>
</dbReference>
<accession>A0A564G5K0</accession>